<accession>A0A5B7GIR9</accession>
<feature type="region of interest" description="Disordered" evidence="1">
    <location>
        <begin position="92"/>
        <end position="111"/>
    </location>
</feature>
<dbReference type="AlphaFoldDB" id="A0A5B7GIR9"/>
<gene>
    <name evidence="2" type="ORF">E2C01_052842</name>
</gene>
<feature type="region of interest" description="Disordered" evidence="1">
    <location>
        <begin position="1"/>
        <end position="23"/>
    </location>
</feature>
<name>A0A5B7GIR9_PORTR</name>
<feature type="compositionally biased region" description="Polar residues" evidence="1">
    <location>
        <begin position="1"/>
        <end position="14"/>
    </location>
</feature>
<evidence type="ECO:0000313" key="3">
    <source>
        <dbReference type="Proteomes" id="UP000324222"/>
    </source>
</evidence>
<dbReference type="Proteomes" id="UP000324222">
    <property type="component" value="Unassembled WGS sequence"/>
</dbReference>
<dbReference type="EMBL" id="VSRR010016030">
    <property type="protein sequence ID" value="MPC58832.1"/>
    <property type="molecule type" value="Genomic_DNA"/>
</dbReference>
<organism evidence="2 3">
    <name type="scientific">Portunus trituberculatus</name>
    <name type="common">Swimming crab</name>
    <name type="synonym">Neptunus trituberculatus</name>
    <dbReference type="NCBI Taxonomy" id="210409"/>
    <lineage>
        <taxon>Eukaryota</taxon>
        <taxon>Metazoa</taxon>
        <taxon>Ecdysozoa</taxon>
        <taxon>Arthropoda</taxon>
        <taxon>Crustacea</taxon>
        <taxon>Multicrustacea</taxon>
        <taxon>Malacostraca</taxon>
        <taxon>Eumalacostraca</taxon>
        <taxon>Eucarida</taxon>
        <taxon>Decapoda</taxon>
        <taxon>Pleocyemata</taxon>
        <taxon>Brachyura</taxon>
        <taxon>Eubrachyura</taxon>
        <taxon>Portunoidea</taxon>
        <taxon>Portunidae</taxon>
        <taxon>Portuninae</taxon>
        <taxon>Portunus</taxon>
    </lineage>
</organism>
<reference evidence="2 3" key="1">
    <citation type="submission" date="2019-05" db="EMBL/GenBank/DDBJ databases">
        <title>Another draft genome of Portunus trituberculatus and its Hox gene families provides insights of decapod evolution.</title>
        <authorList>
            <person name="Jeong J.-H."/>
            <person name="Song I."/>
            <person name="Kim S."/>
            <person name="Choi T."/>
            <person name="Kim D."/>
            <person name="Ryu S."/>
            <person name="Kim W."/>
        </authorList>
    </citation>
    <scope>NUCLEOTIDE SEQUENCE [LARGE SCALE GENOMIC DNA]</scope>
    <source>
        <tissue evidence="2">Muscle</tissue>
    </source>
</reference>
<evidence type="ECO:0000256" key="1">
    <source>
        <dbReference type="SAM" id="MobiDB-lite"/>
    </source>
</evidence>
<protein>
    <submittedName>
        <fullName evidence="2">Uncharacterized protein</fullName>
    </submittedName>
</protein>
<keyword evidence="3" id="KW-1185">Reference proteome</keyword>
<sequence length="123" mass="12925">MFLSSSDSLATGPQSPAGGVMATPTHRRHLCSIPSTVSSGCSRLGPLPSSAGSGEHRKREFQQVAQDAAIRWWRVTHCGASPLGGVRLAAARTQGTRGTHGEEQTRPAAATTTQTPLLAFRAY</sequence>
<proteinExistence type="predicted"/>
<comment type="caution">
    <text evidence="2">The sequence shown here is derived from an EMBL/GenBank/DDBJ whole genome shotgun (WGS) entry which is preliminary data.</text>
</comment>
<evidence type="ECO:0000313" key="2">
    <source>
        <dbReference type="EMBL" id="MPC58832.1"/>
    </source>
</evidence>
<feature type="region of interest" description="Disordered" evidence="1">
    <location>
        <begin position="37"/>
        <end position="60"/>
    </location>
</feature>